<evidence type="ECO:0000256" key="2">
    <source>
        <dbReference type="ARBA" id="ARBA00022741"/>
    </source>
</evidence>
<dbReference type="PANTHER" id="PTHR32071">
    <property type="entry name" value="TRANSCRIPTIONAL REGULATORY PROTEIN"/>
    <property type="match status" value="1"/>
</dbReference>
<dbReference type="Gene3D" id="3.40.50.300">
    <property type="entry name" value="P-loop containing nucleotide triphosphate hydrolases"/>
    <property type="match status" value="1"/>
</dbReference>
<dbReference type="SUPFAM" id="SSF46689">
    <property type="entry name" value="Homeodomain-like"/>
    <property type="match status" value="1"/>
</dbReference>
<dbReference type="InterPro" id="IPR002197">
    <property type="entry name" value="HTH_Fis"/>
</dbReference>
<dbReference type="InterPro" id="IPR025943">
    <property type="entry name" value="Sigma_54_int_dom_ATP-bd_2"/>
</dbReference>
<dbReference type="InterPro" id="IPR001789">
    <property type="entry name" value="Sig_transdc_resp-reg_receiver"/>
</dbReference>
<dbReference type="OrthoDB" id="5378089at2"/>
<dbReference type="CDD" id="cd00009">
    <property type="entry name" value="AAA"/>
    <property type="match status" value="1"/>
</dbReference>
<dbReference type="RefSeq" id="WP_106091488.1">
    <property type="nucleotide sequence ID" value="NZ_PVNL01000093.1"/>
</dbReference>
<accession>A0A2S9YK83</accession>
<evidence type="ECO:0000256" key="3">
    <source>
        <dbReference type="ARBA" id="ARBA00022840"/>
    </source>
</evidence>
<feature type="domain" description="Sigma-54 factor interaction" evidence="9">
    <location>
        <begin position="140"/>
        <end position="368"/>
    </location>
</feature>
<dbReference type="GO" id="GO:0006355">
    <property type="term" value="P:regulation of DNA-templated transcription"/>
    <property type="evidence" value="ECO:0007669"/>
    <property type="project" value="InterPro"/>
</dbReference>
<dbReference type="PROSITE" id="PS50045">
    <property type="entry name" value="SIGMA54_INTERACT_4"/>
    <property type="match status" value="1"/>
</dbReference>
<evidence type="ECO:0000313" key="11">
    <source>
        <dbReference type="EMBL" id="PRQ05509.1"/>
    </source>
</evidence>
<dbReference type="Gene3D" id="3.40.50.2300">
    <property type="match status" value="1"/>
</dbReference>
<dbReference type="Pfam" id="PF02954">
    <property type="entry name" value="HTH_8"/>
    <property type="match status" value="1"/>
</dbReference>
<reference evidence="11 12" key="1">
    <citation type="submission" date="2018-03" db="EMBL/GenBank/DDBJ databases">
        <title>Draft Genome Sequences of the Obligatory Marine Myxobacteria Enhygromyxa salina SWB007.</title>
        <authorList>
            <person name="Poehlein A."/>
            <person name="Moghaddam J.A."/>
            <person name="Harms H."/>
            <person name="Alanjari M."/>
            <person name="Koenig G.M."/>
            <person name="Daniel R."/>
            <person name="Schaeberle T.F."/>
        </authorList>
    </citation>
    <scope>NUCLEOTIDE SEQUENCE [LARGE SCALE GENOMIC DNA]</scope>
    <source>
        <strain evidence="11 12">SWB007</strain>
    </source>
</reference>
<keyword evidence="6" id="KW-0238">DNA-binding</keyword>
<dbReference type="Gene3D" id="1.10.8.60">
    <property type="match status" value="1"/>
</dbReference>
<keyword evidence="1 8" id="KW-0597">Phosphoprotein</keyword>
<dbReference type="PRINTS" id="PR01590">
    <property type="entry name" value="HTHFIS"/>
</dbReference>
<dbReference type="Pfam" id="PF00158">
    <property type="entry name" value="Sigma54_activat"/>
    <property type="match status" value="1"/>
</dbReference>
<evidence type="ECO:0000256" key="4">
    <source>
        <dbReference type="ARBA" id="ARBA00023012"/>
    </source>
</evidence>
<dbReference type="AlphaFoldDB" id="A0A2S9YK83"/>
<dbReference type="InterPro" id="IPR003593">
    <property type="entry name" value="AAA+_ATPase"/>
</dbReference>
<keyword evidence="7" id="KW-0804">Transcription</keyword>
<dbReference type="SMART" id="SM00448">
    <property type="entry name" value="REC"/>
    <property type="match status" value="1"/>
</dbReference>
<proteinExistence type="predicted"/>
<dbReference type="GO" id="GO:0000160">
    <property type="term" value="P:phosphorelay signal transduction system"/>
    <property type="evidence" value="ECO:0007669"/>
    <property type="project" value="UniProtKB-KW"/>
</dbReference>
<evidence type="ECO:0000256" key="1">
    <source>
        <dbReference type="ARBA" id="ARBA00022553"/>
    </source>
</evidence>
<dbReference type="GO" id="GO:0005524">
    <property type="term" value="F:ATP binding"/>
    <property type="evidence" value="ECO:0007669"/>
    <property type="project" value="UniProtKB-KW"/>
</dbReference>
<evidence type="ECO:0000259" key="9">
    <source>
        <dbReference type="PROSITE" id="PS50045"/>
    </source>
</evidence>
<dbReference type="SUPFAM" id="SSF52540">
    <property type="entry name" value="P-loop containing nucleoside triphosphate hydrolases"/>
    <property type="match status" value="1"/>
</dbReference>
<dbReference type="Gene3D" id="1.10.10.60">
    <property type="entry name" value="Homeodomain-like"/>
    <property type="match status" value="1"/>
</dbReference>
<dbReference type="EMBL" id="PVNL01000093">
    <property type="protein sequence ID" value="PRQ05509.1"/>
    <property type="molecule type" value="Genomic_DNA"/>
</dbReference>
<dbReference type="PROSITE" id="PS00675">
    <property type="entry name" value="SIGMA54_INTERACT_1"/>
    <property type="match status" value="1"/>
</dbReference>
<dbReference type="FunFam" id="3.40.50.300:FF:000006">
    <property type="entry name" value="DNA-binding transcriptional regulator NtrC"/>
    <property type="match status" value="1"/>
</dbReference>
<feature type="modified residue" description="4-aspartylphosphate" evidence="8">
    <location>
        <position position="53"/>
    </location>
</feature>
<dbReference type="InterPro" id="IPR002078">
    <property type="entry name" value="Sigma_54_int"/>
</dbReference>
<keyword evidence="5" id="KW-0805">Transcription regulation</keyword>
<dbReference type="Proteomes" id="UP000238823">
    <property type="component" value="Unassembled WGS sequence"/>
</dbReference>
<dbReference type="PROSITE" id="PS50110">
    <property type="entry name" value="RESPONSE_REGULATORY"/>
    <property type="match status" value="1"/>
</dbReference>
<evidence type="ECO:0000256" key="6">
    <source>
        <dbReference type="ARBA" id="ARBA00023125"/>
    </source>
</evidence>
<keyword evidence="3" id="KW-0067">ATP-binding</keyword>
<evidence type="ECO:0000256" key="7">
    <source>
        <dbReference type="ARBA" id="ARBA00023163"/>
    </source>
</evidence>
<dbReference type="InterPro" id="IPR025944">
    <property type="entry name" value="Sigma_54_int_dom_CS"/>
</dbReference>
<protein>
    <submittedName>
        <fullName evidence="11">Transcriptional regulatory protein ZraR</fullName>
    </submittedName>
</protein>
<evidence type="ECO:0000259" key="10">
    <source>
        <dbReference type="PROSITE" id="PS50110"/>
    </source>
</evidence>
<dbReference type="InterPro" id="IPR027417">
    <property type="entry name" value="P-loop_NTPase"/>
</dbReference>
<keyword evidence="4" id="KW-0902">Two-component regulatory system</keyword>
<dbReference type="SMART" id="SM00382">
    <property type="entry name" value="AAA"/>
    <property type="match status" value="1"/>
</dbReference>
<feature type="domain" description="Response regulatory" evidence="10">
    <location>
        <begin position="6"/>
        <end position="118"/>
    </location>
</feature>
<dbReference type="FunFam" id="3.40.50.2300:FF:000018">
    <property type="entry name" value="DNA-binding transcriptional regulator NtrC"/>
    <property type="match status" value="1"/>
</dbReference>
<dbReference type="SUPFAM" id="SSF52172">
    <property type="entry name" value="CheY-like"/>
    <property type="match status" value="1"/>
</dbReference>
<name>A0A2S9YK83_9BACT</name>
<dbReference type="InterPro" id="IPR009057">
    <property type="entry name" value="Homeodomain-like_sf"/>
</dbReference>
<dbReference type="InterPro" id="IPR011006">
    <property type="entry name" value="CheY-like_superfamily"/>
</dbReference>
<evidence type="ECO:0000313" key="12">
    <source>
        <dbReference type="Proteomes" id="UP000238823"/>
    </source>
</evidence>
<dbReference type="GO" id="GO:0043565">
    <property type="term" value="F:sequence-specific DNA binding"/>
    <property type="evidence" value="ECO:0007669"/>
    <property type="project" value="InterPro"/>
</dbReference>
<dbReference type="InterPro" id="IPR058031">
    <property type="entry name" value="AAA_lid_NorR"/>
</dbReference>
<dbReference type="PROSITE" id="PS00688">
    <property type="entry name" value="SIGMA54_INTERACT_3"/>
    <property type="match status" value="1"/>
</dbReference>
<dbReference type="Pfam" id="PF25601">
    <property type="entry name" value="AAA_lid_14"/>
    <property type="match status" value="1"/>
</dbReference>
<gene>
    <name evidence="11" type="primary">zraR_17</name>
    <name evidence="11" type="ORF">ENSA7_45550</name>
</gene>
<keyword evidence="2" id="KW-0547">Nucleotide-binding</keyword>
<dbReference type="PROSITE" id="PS00676">
    <property type="entry name" value="SIGMA54_INTERACT_2"/>
    <property type="match status" value="1"/>
</dbReference>
<dbReference type="Pfam" id="PF00072">
    <property type="entry name" value="Response_reg"/>
    <property type="match status" value="1"/>
</dbReference>
<comment type="caution">
    <text evidence="11">The sequence shown here is derived from an EMBL/GenBank/DDBJ whole genome shotgun (WGS) entry which is preliminary data.</text>
</comment>
<organism evidence="11 12">
    <name type="scientific">Enhygromyxa salina</name>
    <dbReference type="NCBI Taxonomy" id="215803"/>
    <lineage>
        <taxon>Bacteria</taxon>
        <taxon>Pseudomonadati</taxon>
        <taxon>Myxococcota</taxon>
        <taxon>Polyangia</taxon>
        <taxon>Nannocystales</taxon>
        <taxon>Nannocystaceae</taxon>
        <taxon>Enhygromyxa</taxon>
    </lineage>
</organism>
<evidence type="ECO:0000256" key="5">
    <source>
        <dbReference type="ARBA" id="ARBA00023015"/>
    </source>
</evidence>
<sequence length="455" mass="48858">MIDPGTILVVDDEPAVRFTLTELFSDRGHRVLAAGSGVEALELFDDAEVVLSDLHMPAMDGLALLAEITARDPSLPVVLLTAHGSERVAVQALKAGAYDYLSKPFDIDELTVTIERALEARRLRVASRRSAVERVIGRPVIAHSPQMRRLLSAVERIATRDVTVLVRGETGTGKELIGQLIHAHSARVARPMVRFNCAAIPAELAESELFGHVKGAFTGATAAKRGFFAQAEGGTLILDEIGEMPLNIQATLLRALQDGEIQPVGGGLERVDVRIVATTNRDLAADAKAGRFREDLYYRLAVVELVVPPLRERRKDIPALAVEFARRYGEKFGLGPLELEPELRDALIAEPWPGNVRQLENAIARLAALAVSGPLGLADYSDRIGAGGDTSTGADDSASTEGLSLREQVEAFERGVVARALAEQGGNQSATARALGLSRASLIDKLKKYGLLGPR</sequence>
<dbReference type="InterPro" id="IPR025662">
    <property type="entry name" value="Sigma_54_int_dom_ATP-bd_1"/>
</dbReference>
<evidence type="ECO:0000256" key="8">
    <source>
        <dbReference type="PROSITE-ProRule" id="PRU00169"/>
    </source>
</evidence>
<dbReference type="PANTHER" id="PTHR32071:SF117">
    <property type="entry name" value="PTS-DEPENDENT DIHYDROXYACETONE KINASE OPERON REGULATORY PROTEIN-RELATED"/>
    <property type="match status" value="1"/>
</dbReference>